<proteinExistence type="inferred from homology"/>
<dbReference type="NCBIfam" id="TIGR00050">
    <property type="entry name" value="rRNA_methyl_1"/>
    <property type="match status" value="1"/>
</dbReference>
<dbReference type="CDD" id="cd18093">
    <property type="entry name" value="SpoU-like_TrmJ"/>
    <property type="match status" value="1"/>
</dbReference>
<dbReference type="PANTHER" id="PTHR42786">
    <property type="entry name" value="TRNA/RRNA METHYLTRANSFERASE"/>
    <property type="match status" value="1"/>
</dbReference>
<keyword evidence="4" id="KW-0949">S-adenosyl-L-methionine</keyword>
<evidence type="ECO:0000313" key="6">
    <source>
        <dbReference type="EMBL" id="SUZ90891.1"/>
    </source>
</evidence>
<dbReference type="InterPro" id="IPR029028">
    <property type="entry name" value="Alpha/beta_knot_MTases"/>
</dbReference>
<reference evidence="6" key="1">
    <citation type="submission" date="2018-05" db="EMBL/GenBank/DDBJ databases">
        <authorList>
            <person name="Lanie J.A."/>
            <person name="Ng W.-L."/>
            <person name="Kazmierczak K.M."/>
            <person name="Andrzejewski T.M."/>
            <person name="Davidsen T.M."/>
            <person name="Wayne K.J."/>
            <person name="Tettelin H."/>
            <person name="Glass J.I."/>
            <person name="Rusch D."/>
            <person name="Podicherti R."/>
            <person name="Tsui H.-C.T."/>
            <person name="Winkler M.E."/>
        </authorList>
    </citation>
    <scope>NUCLEOTIDE SEQUENCE</scope>
</reference>
<keyword evidence="3" id="KW-0808">Transferase</keyword>
<dbReference type="AlphaFoldDB" id="A0A381RHK1"/>
<evidence type="ECO:0000256" key="2">
    <source>
        <dbReference type="ARBA" id="ARBA00022603"/>
    </source>
</evidence>
<dbReference type="GO" id="GO:0003723">
    <property type="term" value="F:RNA binding"/>
    <property type="evidence" value="ECO:0007669"/>
    <property type="project" value="InterPro"/>
</dbReference>
<comment type="similarity">
    <text evidence="1">Belongs to the class IV-like SAM-binding methyltransferase superfamily. RNA methyltransferase TrmH family.</text>
</comment>
<organism evidence="6">
    <name type="scientific">marine metagenome</name>
    <dbReference type="NCBI Taxonomy" id="408172"/>
    <lineage>
        <taxon>unclassified sequences</taxon>
        <taxon>metagenomes</taxon>
        <taxon>ecological metagenomes</taxon>
    </lineage>
</organism>
<dbReference type="InterPro" id="IPR004384">
    <property type="entry name" value="RNA_MeTrfase_TrmJ/LasT"/>
</dbReference>
<dbReference type="GO" id="GO:0005829">
    <property type="term" value="C:cytosol"/>
    <property type="evidence" value="ECO:0007669"/>
    <property type="project" value="TreeGrafter"/>
</dbReference>
<dbReference type="SUPFAM" id="SSF75217">
    <property type="entry name" value="alpha/beta knot"/>
    <property type="match status" value="1"/>
</dbReference>
<dbReference type="GO" id="GO:0002128">
    <property type="term" value="P:tRNA nucleoside ribose methylation"/>
    <property type="evidence" value="ECO:0007669"/>
    <property type="project" value="TreeGrafter"/>
</dbReference>
<protein>
    <recommendedName>
        <fullName evidence="5">tRNA/rRNA methyltransferase SpoU type domain-containing protein</fullName>
    </recommendedName>
</protein>
<evidence type="ECO:0000256" key="1">
    <source>
        <dbReference type="ARBA" id="ARBA00007228"/>
    </source>
</evidence>
<evidence type="ECO:0000256" key="4">
    <source>
        <dbReference type="ARBA" id="ARBA00022691"/>
    </source>
</evidence>
<dbReference type="Gene3D" id="3.40.1280.10">
    <property type="match status" value="1"/>
</dbReference>
<dbReference type="Gene3D" id="1.10.8.590">
    <property type="match status" value="1"/>
</dbReference>
<keyword evidence="2" id="KW-0489">Methyltransferase</keyword>
<feature type="domain" description="tRNA/rRNA methyltransferase SpoU type" evidence="5">
    <location>
        <begin position="9"/>
        <end position="158"/>
    </location>
</feature>
<sequence length="266" mass="29950">MKKINKDNIKVILAEPQLSENIGMTARAMLNFGLHQLFLINPEQDHLSKKSISASAGAEKVLRNAKVFNNIEDSISSLNHLFACTVRTRDMIKPTCGPEELYNKINILDNKSNIGILFGREKSGLSNFQISFADTIVEIPTSPEFSSLNLAQAVIIIASEINRINVNYSKRTMLMSDTVPAKKREIIGFFEHLERALEDSGFLKPLEKKPTMMINIRNIFSRSILTEQDIKTLRGVITSLLSWPDGYQDNKKLKKIKIIADGTDKK</sequence>
<evidence type="ECO:0000259" key="5">
    <source>
        <dbReference type="Pfam" id="PF00588"/>
    </source>
</evidence>
<dbReference type="GO" id="GO:0008173">
    <property type="term" value="F:RNA methyltransferase activity"/>
    <property type="evidence" value="ECO:0007669"/>
    <property type="project" value="InterPro"/>
</dbReference>
<evidence type="ECO:0000256" key="3">
    <source>
        <dbReference type="ARBA" id="ARBA00022679"/>
    </source>
</evidence>
<dbReference type="InterPro" id="IPR029026">
    <property type="entry name" value="tRNA_m1G_MTases_N"/>
</dbReference>
<dbReference type="PANTHER" id="PTHR42786:SF7">
    <property type="entry name" value="TRNA_RRNA METHYLTRANSFERASE SPOU TYPE DOMAIN-CONTAINING PROTEIN"/>
    <property type="match status" value="1"/>
</dbReference>
<dbReference type="InterPro" id="IPR001537">
    <property type="entry name" value="SpoU_MeTrfase"/>
</dbReference>
<dbReference type="PIRSF" id="PIRSF004808">
    <property type="entry name" value="LasT"/>
    <property type="match status" value="1"/>
</dbReference>
<dbReference type="Pfam" id="PF00588">
    <property type="entry name" value="SpoU_methylase"/>
    <property type="match status" value="1"/>
</dbReference>
<dbReference type="EMBL" id="UINC01001931">
    <property type="protein sequence ID" value="SUZ90891.1"/>
    <property type="molecule type" value="Genomic_DNA"/>
</dbReference>
<gene>
    <name evidence="6" type="ORF">METZ01_LOCUS43745</name>
</gene>
<accession>A0A381RHK1</accession>
<name>A0A381RHK1_9ZZZZ</name>